<protein>
    <recommendedName>
        <fullName evidence="4">SMP domain-containing protein</fullName>
    </recommendedName>
</protein>
<feature type="compositionally biased region" description="Basic and acidic residues" evidence="1">
    <location>
        <begin position="67"/>
        <end position="78"/>
    </location>
</feature>
<keyword evidence="3" id="KW-1185">Reference proteome</keyword>
<gene>
    <name evidence="2" type="ORF">BJY01DRAFT_219917</name>
</gene>
<feature type="compositionally biased region" description="Polar residues" evidence="1">
    <location>
        <begin position="40"/>
        <end position="65"/>
    </location>
</feature>
<evidence type="ECO:0000313" key="2">
    <source>
        <dbReference type="EMBL" id="KAL2838528.1"/>
    </source>
</evidence>
<dbReference type="Proteomes" id="UP001610446">
    <property type="component" value="Unassembled WGS sequence"/>
</dbReference>
<organism evidence="2 3">
    <name type="scientific">Aspergillus pseudoustus</name>
    <dbReference type="NCBI Taxonomy" id="1810923"/>
    <lineage>
        <taxon>Eukaryota</taxon>
        <taxon>Fungi</taxon>
        <taxon>Dikarya</taxon>
        <taxon>Ascomycota</taxon>
        <taxon>Pezizomycotina</taxon>
        <taxon>Eurotiomycetes</taxon>
        <taxon>Eurotiomycetidae</taxon>
        <taxon>Eurotiales</taxon>
        <taxon>Aspergillaceae</taxon>
        <taxon>Aspergillus</taxon>
        <taxon>Aspergillus subgen. Nidulantes</taxon>
    </lineage>
</organism>
<evidence type="ECO:0000313" key="3">
    <source>
        <dbReference type="Proteomes" id="UP001610446"/>
    </source>
</evidence>
<comment type="caution">
    <text evidence="2">The sequence shown here is derived from an EMBL/GenBank/DDBJ whole genome shotgun (WGS) entry which is preliminary data.</text>
</comment>
<reference evidence="2 3" key="1">
    <citation type="submission" date="2024-07" db="EMBL/GenBank/DDBJ databases">
        <title>Section-level genome sequencing and comparative genomics of Aspergillus sections Usti and Cavernicolus.</title>
        <authorList>
            <consortium name="Lawrence Berkeley National Laboratory"/>
            <person name="Nybo J.L."/>
            <person name="Vesth T.C."/>
            <person name="Theobald S."/>
            <person name="Frisvad J.C."/>
            <person name="Larsen T.O."/>
            <person name="Kjaerboelling I."/>
            <person name="Rothschild-Mancinelli K."/>
            <person name="Lyhne E.K."/>
            <person name="Kogle M.E."/>
            <person name="Barry K."/>
            <person name="Clum A."/>
            <person name="Na H."/>
            <person name="Ledsgaard L."/>
            <person name="Lin J."/>
            <person name="Lipzen A."/>
            <person name="Kuo A."/>
            <person name="Riley R."/>
            <person name="Mondo S."/>
            <person name="Labutti K."/>
            <person name="Haridas S."/>
            <person name="Pangalinan J."/>
            <person name="Salamov A.A."/>
            <person name="Simmons B.A."/>
            <person name="Magnuson J.K."/>
            <person name="Chen J."/>
            <person name="Drula E."/>
            <person name="Henrissat B."/>
            <person name="Wiebenga A."/>
            <person name="Lubbers R.J."/>
            <person name="Gomes A.C."/>
            <person name="Makela M.R."/>
            <person name="Stajich J."/>
            <person name="Grigoriev I.V."/>
            <person name="Mortensen U.H."/>
            <person name="De Vries R.P."/>
            <person name="Baker S.E."/>
            <person name="Andersen M.R."/>
        </authorList>
    </citation>
    <scope>NUCLEOTIDE SEQUENCE [LARGE SCALE GENOMIC DNA]</scope>
    <source>
        <strain evidence="2 3">CBS 123904</strain>
    </source>
</reference>
<dbReference type="EMBL" id="JBFXLU010000144">
    <property type="protein sequence ID" value="KAL2838528.1"/>
    <property type="molecule type" value="Genomic_DNA"/>
</dbReference>
<feature type="region of interest" description="Disordered" evidence="1">
    <location>
        <begin position="7"/>
        <end position="131"/>
    </location>
</feature>
<evidence type="ECO:0000256" key="1">
    <source>
        <dbReference type="SAM" id="MobiDB-lite"/>
    </source>
</evidence>
<proteinExistence type="predicted"/>
<accession>A0ABR4JHV7</accession>
<sequence>MLLAYTVAGMPSARAAGDPALGNTQSGGGNDQDPREISRWSPSTSSGAPNTVADSNAATRGSALNDTPRRPATVEENRQQALDILEGGARVPDDGRAAESLISRATEDPISAGQASTSGREAKVRRAAKRT</sequence>
<evidence type="ECO:0008006" key="4">
    <source>
        <dbReference type="Google" id="ProtNLM"/>
    </source>
</evidence>
<name>A0ABR4JHV7_9EURO</name>